<dbReference type="SMART" id="SM00722">
    <property type="entry name" value="CASH"/>
    <property type="match status" value="2"/>
</dbReference>
<keyword evidence="7" id="KW-1185">Reference proteome</keyword>
<protein>
    <submittedName>
        <fullName evidence="6">NosD domain-containing protein</fullName>
    </submittedName>
</protein>
<dbReference type="RefSeq" id="WP_342126147.1">
    <property type="nucleotide sequence ID" value="NZ_JBCAUS010000002.1"/>
</dbReference>
<dbReference type="EMBL" id="JBCAUS010000002">
    <property type="protein sequence ID" value="MEL4304423.1"/>
    <property type="molecule type" value="Genomic_DNA"/>
</dbReference>
<dbReference type="Pfam" id="PF09136">
    <property type="entry name" value="Glucodextran_B"/>
    <property type="match status" value="1"/>
</dbReference>
<dbReference type="Gene3D" id="2.60.40.10">
    <property type="entry name" value="Immunoglobulins"/>
    <property type="match status" value="1"/>
</dbReference>
<name>A0ABU9KRJ0_9EURY</name>
<feature type="domain" description="Carbohydrate-binding/sugar hydrolysis" evidence="5">
    <location>
        <begin position="206"/>
        <end position="356"/>
    </location>
</feature>
<accession>A0ABU9KRJ0</accession>
<dbReference type="PANTHER" id="PTHR22990:SF15">
    <property type="entry name" value="F-BOX ONLY PROTEIN 10"/>
    <property type="match status" value="1"/>
</dbReference>
<evidence type="ECO:0000259" key="5">
    <source>
        <dbReference type="SMART" id="SM00722"/>
    </source>
</evidence>
<evidence type="ECO:0000256" key="2">
    <source>
        <dbReference type="ARBA" id="ARBA00022737"/>
    </source>
</evidence>
<dbReference type="NCBIfam" id="TIGR03804">
    <property type="entry name" value="para_beta_helix"/>
    <property type="match status" value="5"/>
</dbReference>
<keyword evidence="2" id="KW-0677">Repeat</keyword>
<dbReference type="InterPro" id="IPR006626">
    <property type="entry name" value="PbH1"/>
</dbReference>
<feature type="compositionally biased region" description="Polar residues" evidence="4">
    <location>
        <begin position="498"/>
        <end position="509"/>
    </location>
</feature>
<dbReference type="InterPro" id="IPR012334">
    <property type="entry name" value="Pectin_lyas_fold"/>
</dbReference>
<evidence type="ECO:0000256" key="1">
    <source>
        <dbReference type="ARBA" id="ARBA00004906"/>
    </source>
</evidence>
<dbReference type="InterPro" id="IPR007742">
    <property type="entry name" value="NosD_dom"/>
</dbReference>
<evidence type="ECO:0000313" key="7">
    <source>
        <dbReference type="Proteomes" id="UP001396646"/>
    </source>
</evidence>
<comment type="pathway">
    <text evidence="1">Protein modification; protein ubiquitination.</text>
</comment>
<dbReference type="InterPro" id="IPR022441">
    <property type="entry name" value="Para_beta_helix_rpt-2"/>
</dbReference>
<feature type="compositionally biased region" description="Acidic residues" evidence="4">
    <location>
        <begin position="487"/>
        <end position="497"/>
    </location>
</feature>
<organism evidence="6 7">
    <name type="scientific">Methanococcoides cohabitans</name>
    <dbReference type="NCBI Taxonomy" id="3136559"/>
    <lineage>
        <taxon>Archaea</taxon>
        <taxon>Methanobacteriati</taxon>
        <taxon>Methanobacteriota</taxon>
        <taxon>Stenosarchaea group</taxon>
        <taxon>Methanomicrobia</taxon>
        <taxon>Methanosarcinales</taxon>
        <taxon>Methanosarcinaceae</taxon>
        <taxon>Methanococcoides</taxon>
    </lineage>
</organism>
<dbReference type="InterPro" id="IPR051550">
    <property type="entry name" value="SCF-Subunits/Alg-Epimerases"/>
</dbReference>
<gene>
    <name evidence="6" type="ORF">WOA13_01040</name>
</gene>
<dbReference type="SUPFAM" id="SSF51126">
    <property type="entry name" value="Pectin lyase-like"/>
    <property type="match status" value="2"/>
</dbReference>
<comment type="caution">
    <text evidence="6">The sequence shown here is derived from an EMBL/GenBank/DDBJ whole genome shotgun (WGS) entry which is preliminary data.</text>
</comment>
<evidence type="ECO:0000256" key="4">
    <source>
        <dbReference type="SAM" id="MobiDB-lite"/>
    </source>
</evidence>
<reference evidence="6 7" key="1">
    <citation type="submission" date="2024-04" db="EMBL/GenBank/DDBJ databases">
        <title>Methanococcoides sp. LMO-2.</title>
        <authorList>
            <person name="Liang L."/>
        </authorList>
    </citation>
    <scope>NUCLEOTIDE SEQUENCE [LARGE SCALE GENOMIC DNA]</scope>
    <source>
        <strain evidence="6 7">LMO-2</strain>
    </source>
</reference>
<feature type="region of interest" description="Disordered" evidence="4">
    <location>
        <begin position="487"/>
        <end position="535"/>
    </location>
</feature>
<dbReference type="Gene3D" id="2.160.20.10">
    <property type="entry name" value="Single-stranded right-handed beta-helix, Pectin lyase-like"/>
    <property type="match status" value="2"/>
</dbReference>
<dbReference type="InterPro" id="IPR011050">
    <property type="entry name" value="Pectin_lyase_fold/virulence"/>
</dbReference>
<proteinExistence type="predicted"/>
<keyword evidence="3" id="KW-0833">Ubl conjugation pathway</keyword>
<evidence type="ECO:0000313" key="6">
    <source>
        <dbReference type="EMBL" id="MEL4304423.1"/>
    </source>
</evidence>
<dbReference type="Proteomes" id="UP001396646">
    <property type="component" value="Unassembled WGS sequence"/>
</dbReference>
<feature type="compositionally biased region" description="Acidic residues" evidence="4">
    <location>
        <begin position="513"/>
        <end position="532"/>
    </location>
</feature>
<evidence type="ECO:0000256" key="3">
    <source>
        <dbReference type="ARBA" id="ARBA00022786"/>
    </source>
</evidence>
<dbReference type="SMART" id="SM00710">
    <property type="entry name" value="PbH1"/>
    <property type="match status" value="9"/>
</dbReference>
<dbReference type="Pfam" id="PF05048">
    <property type="entry name" value="NosD"/>
    <property type="match status" value="1"/>
</dbReference>
<feature type="domain" description="Carbohydrate-binding/sugar hydrolysis" evidence="5">
    <location>
        <begin position="57"/>
        <end position="190"/>
    </location>
</feature>
<sequence length="558" mass="58861">MKIYVTILVVLLSLVTIGSVSATTFTVNNSIGPVADYTSINAAINDVNTSNGDTILVYSGIYTENVDVDKEMTIQSHPDNSEDVIVQISSPNPYVFNVVANNVIINGINVVGSNDNIGILLNEVEGCTITENSLSNNFVGIRLDQSINNMVSYNIATLNNDTGIGLLNSSDNTVSNNIVTLTNDTGIWLFNSSRNVLSSNNASFNLEFGIRLLQSGDNTLEDNTATLNDHVGISLGESSNNNILTDNTAESNTDIGVGLLDSSDNTLTGNFVSGNSYGIWMDSSSNSLIYDNYFNNTDNTNFLGSNNGNIWNTTVAAGSNIIGGSYLGGNYWAHPDGTTGFSQMNDDADFDGFCDSPLSEYELDLNNTDYLPLSLDDIAPLISITSPADGLSTKASSITVSGLVNGTGSLPVVTVNNVAATTTLVDFNGTFTATVPLVVGANTISANVTDGAGNTDTTFIAITRTSTSSGGSSGGVGNPVIIPIQEEPEEEEEDDTSNSDGVGNATIITPEQENTEDEVVEENPELEEESESEAASGFSIMLTVGILLSTYLIYTRKD</sequence>
<dbReference type="InterPro" id="IPR013783">
    <property type="entry name" value="Ig-like_fold"/>
</dbReference>
<dbReference type="PANTHER" id="PTHR22990">
    <property type="entry name" value="F-BOX ONLY PROTEIN"/>
    <property type="match status" value="1"/>
</dbReference>
<dbReference type="InterPro" id="IPR006633">
    <property type="entry name" value="Carb-bd_sugar_hydrolysis-dom"/>
</dbReference>